<protein>
    <submittedName>
        <fullName evidence="2">Uncharacterized protein</fullName>
    </submittedName>
</protein>
<dbReference type="Proteomes" id="UP000188184">
    <property type="component" value="Chromosome"/>
</dbReference>
<keyword evidence="3" id="KW-1185">Reference proteome</keyword>
<organism evidence="2 3">
    <name type="scientific">Planococcus lenghuensis</name>
    <dbReference type="NCBI Taxonomy" id="2213202"/>
    <lineage>
        <taxon>Bacteria</taxon>
        <taxon>Bacillati</taxon>
        <taxon>Bacillota</taxon>
        <taxon>Bacilli</taxon>
        <taxon>Bacillales</taxon>
        <taxon>Caryophanaceae</taxon>
        <taxon>Planococcus</taxon>
    </lineage>
</organism>
<feature type="compositionally biased region" description="Basic and acidic residues" evidence="1">
    <location>
        <begin position="9"/>
        <end position="18"/>
    </location>
</feature>
<dbReference type="KEGG" id="pmar:B0X71_10685"/>
<dbReference type="EMBL" id="CP019640">
    <property type="protein sequence ID" value="AQQ53492.1"/>
    <property type="molecule type" value="Genomic_DNA"/>
</dbReference>
<proteinExistence type="predicted"/>
<reference evidence="2 3" key="1">
    <citation type="submission" date="2017-02" db="EMBL/GenBank/DDBJ databases">
        <title>The complete genomic sequence of a novel cold adapted crude oil-degrading bacterium Planococcus qaidamina Y42.</title>
        <authorList>
            <person name="Yang R."/>
        </authorList>
    </citation>
    <scope>NUCLEOTIDE SEQUENCE [LARGE SCALE GENOMIC DNA]</scope>
    <source>
        <strain evidence="2 3">Y42</strain>
    </source>
</reference>
<evidence type="ECO:0000256" key="1">
    <source>
        <dbReference type="SAM" id="MobiDB-lite"/>
    </source>
</evidence>
<gene>
    <name evidence="2" type="ORF">B0X71_10685</name>
</gene>
<dbReference type="RefSeq" id="WP_077589389.1">
    <property type="nucleotide sequence ID" value="NZ_CP019640.1"/>
</dbReference>
<accession>A0A1Q2L0S0</accession>
<evidence type="ECO:0000313" key="3">
    <source>
        <dbReference type="Proteomes" id="UP000188184"/>
    </source>
</evidence>
<sequence length="83" mass="9690">MKMKSLIPKWKETDEQHRPGSRNADRLVFSYLLLKYKITKGKTTQKFKHNIKKQHSVIAQQNLRLTGKPIPRQVGKGFEKGMV</sequence>
<evidence type="ECO:0000313" key="2">
    <source>
        <dbReference type="EMBL" id="AQQ53492.1"/>
    </source>
</evidence>
<feature type="region of interest" description="Disordered" evidence="1">
    <location>
        <begin position="1"/>
        <end position="21"/>
    </location>
</feature>
<name>A0A1Q2L0S0_9BACL</name>
<dbReference type="AlphaFoldDB" id="A0A1Q2L0S0"/>